<keyword evidence="9" id="KW-1185">Reference proteome</keyword>
<name>A0A9X4MD29_9CYAN</name>
<dbReference type="Pfam" id="PF09335">
    <property type="entry name" value="VTT_dom"/>
    <property type="match status" value="1"/>
</dbReference>
<evidence type="ECO:0000259" key="7">
    <source>
        <dbReference type="Pfam" id="PF09335"/>
    </source>
</evidence>
<dbReference type="PANTHER" id="PTHR12677:SF59">
    <property type="entry name" value="GOLGI APPARATUS MEMBRANE PROTEIN TVP38-RELATED"/>
    <property type="match status" value="1"/>
</dbReference>
<protein>
    <recommendedName>
        <fullName evidence="6">TVP38/TMEM64 family membrane protein</fullName>
    </recommendedName>
</protein>
<accession>A0A9X4MD29</accession>
<dbReference type="RefSeq" id="WP_009629096.1">
    <property type="nucleotide sequence ID" value="NZ_VBTY01000244.1"/>
</dbReference>
<dbReference type="InterPro" id="IPR032816">
    <property type="entry name" value="VTT_dom"/>
</dbReference>
<evidence type="ECO:0000313" key="9">
    <source>
        <dbReference type="Proteomes" id="UP001152872"/>
    </source>
</evidence>
<dbReference type="GO" id="GO:0005886">
    <property type="term" value="C:plasma membrane"/>
    <property type="evidence" value="ECO:0007669"/>
    <property type="project" value="UniProtKB-SubCell"/>
</dbReference>
<keyword evidence="4 6" id="KW-1133">Transmembrane helix</keyword>
<feature type="transmembrane region" description="Helical" evidence="6">
    <location>
        <begin position="199"/>
        <end position="219"/>
    </location>
</feature>
<dbReference type="InterPro" id="IPR015414">
    <property type="entry name" value="TMEM64"/>
</dbReference>
<feature type="transmembrane region" description="Helical" evidence="6">
    <location>
        <begin position="50"/>
        <end position="70"/>
    </location>
</feature>
<sequence>MKRNLLPKFLRLCQRNFKILLFLGIILLFFITPLRGLLDRQILSSYLQSLGIWTIPLFVSTYVLVAILGLPITMHTLAGGVLFGFGWGTVWSTLAATLGALGAFYFTRYIFHDWAIAIFGNHKLLRKLNQAVTNKPFNLVLSLRFAPIAPFNIINFLLALTPINSKIYTFATFIGVIPGTIAYTWLGVSGKSAIQDNELFQFTLASCFLVLLSLLPFGLQYWQRSRKSP</sequence>
<reference evidence="8" key="1">
    <citation type="submission" date="2019-05" db="EMBL/GenBank/DDBJ databases">
        <title>Whole genome sequencing of Pseudanabaena catenata USMAC16.</title>
        <authorList>
            <person name="Khan Z."/>
            <person name="Omar W.M."/>
            <person name="Convey P."/>
            <person name="Merican F."/>
            <person name="Najimudin N."/>
        </authorList>
    </citation>
    <scope>NUCLEOTIDE SEQUENCE</scope>
    <source>
        <strain evidence="8">USMAC16</strain>
    </source>
</reference>
<proteinExistence type="inferred from homology"/>
<gene>
    <name evidence="8" type="ORF">FEV09_20365</name>
</gene>
<dbReference type="Proteomes" id="UP001152872">
    <property type="component" value="Unassembled WGS sequence"/>
</dbReference>
<comment type="caution">
    <text evidence="8">The sequence shown here is derived from an EMBL/GenBank/DDBJ whole genome shotgun (WGS) entry which is preliminary data.</text>
</comment>
<evidence type="ECO:0000256" key="4">
    <source>
        <dbReference type="ARBA" id="ARBA00022989"/>
    </source>
</evidence>
<feature type="transmembrane region" description="Helical" evidence="6">
    <location>
        <begin position="20"/>
        <end position="38"/>
    </location>
</feature>
<feature type="transmembrane region" description="Helical" evidence="6">
    <location>
        <begin position="82"/>
        <end position="106"/>
    </location>
</feature>
<comment type="subcellular location">
    <subcellularLocation>
        <location evidence="1 6">Cell membrane</location>
        <topology evidence="1 6">Multi-pass membrane protein</topology>
    </subcellularLocation>
</comment>
<evidence type="ECO:0000256" key="3">
    <source>
        <dbReference type="ARBA" id="ARBA00022692"/>
    </source>
</evidence>
<feature type="transmembrane region" description="Helical" evidence="6">
    <location>
        <begin position="167"/>
        <end position="187"/>
    </location>
</feature>
<evidence type="ECO:0000256" key="6">
    <source>
        <dbReference type="RuleBase" id="RU366058"/>
    </source>
</evidence>
<evidence type="ECO:0000256" key="5">
    <source>
        <dbReference type="ARBA" id="ARBA00023136"/>
    </source>
</evidence>
<dbReference type="EMBL" id="VBTY01000244">
    <property type="protein sequence ID" value="MDG3496897.1"/>
    <property type="molecule type" value="Genomic_DNA"/>
</dbReference>
<dbReference type="AlphaFoldDB" id="A0A9X4MD29"/>
<comment type="similarity">
    <text evidence="6">Belongs to the TVP38/TMEM64 family.</text>
</comment>
<keyword evidence="2 6" id="KW-1003">Cell membrane</keyword>
<keyword evidence="3 6" id="KW-0812">Transmembrane</keyword>
<keyword evidence="5 6" id="KW-0472">Membrane</keyword>
<feature type="domain" description="VTT" evidence="7">
    <location>
        <begin position="70"/>
        <end position="187"/>
    </location>
</feature>
<organism evidence="8 9">
    <name type="scientific">Pseudanabaena catenata USMAC16</name>
    <dbReference type="NCBI Taxonomy" id="1855837"/>
    <lineage>
        <taxon>Bacteria</taxon>
        <taxon>Bacillati</taxon>
        <taxon>Cyanobacteriota</taxon>
        <taxon>Cyanophyceae</taxon>
        <taxon>Pseudanabaenales</taxon>
        <taxon>Pseudanabaenaceae</taxon>
        <taxon>Pseudanabaena</taxon>
    </lineage>
</organism>
<evidence type="ECO:0000256" key="2">
    <source>
        <dbReference type="ARBA" id="ARBA00022475"/>
    </source>
</evidence>
<evidence type="ECO:0000256" key="1">
    <source>
        <dbReference type="ARBA" id="ARBA00004651"/>
    </source>
</evidence>
<feature type="transmembrane region" description="Helical" evidence="6">
    <location>
        <begin position="139"/>
        <end position="160"/>
    </location>
</feature>
<evidence type="ECO:0000313" key="8">
    <source>
        <dbReference type="EMBL" id="MDG3496897.1"/>
    </source>
</evidence>
<dbReference type="PANTHER" id="PTHR12677">
    <property type="entry name" value="GOLGI APPARATUS MEMBRANE PROTEIN TVP38-RELATED"/>
    <property type="match status" value="1"/>
</dbReference>